<dbReference type="AlphaFoldDB" id="A0A6C0M3L0"/>
<dbReference type="InterPro" id="IPR001611">
    <property type="entry name" value="Leu-rich_rpt"/>
</dbReference>
<keyword evidence="2" id="KW-0677">Repeat</keyword>
<sequence>MGLAGVDLKSTHLGHHLALREIRDTLTELDLSRNLLTDLRVSWPPELTTLILYGNQITSLEGVQFPSGLTTLTLFGNQITSLEGAQFPIELKELQLNSSKITTLEGVQFPPGLMKLHLNSNAITSLQGAQFPPGLTKLDLMGNPLTSLTGMIDPNDYVKTHLKQQFPELYMRDLHSEKAAAKAARQSQKAELHKMNDLTQQSMQTQMRAVASFLREGMEIKAQQHAEQLLRDRQDKPTTYEESLFYAKLGEKTYPVPMNEELLVQDVLDYLNEHYYISVLHNCGGMHLHKSGVGKLEYGRSLKEYAVVSDEVLDLQCGMQKGGFRHRVSKKINKRSKSKSKKNRHKHK</sequence>
<keyword evidence="1" id="KW-0433">Leucine-rich repeat</keyword>
<dbReference type="PROSITE" id="PS51450">
    <property type="entry name" value="LRR"/>
    <property type="match status" value="1"/>
</dbReference>
<protein>
    <submittedName>
        <fullName evidence="4">Uncharacterized protein</fullName>
    </submittedName>
</protein>
<dbReference type="InterPro" id="IPR025875">
    <property type="entry name" value="Leu-rich_rpt_4"/>
</dbReference>
<evidence type="ECO:0000256" key="2">
    <source>
        <dbReference type="ARBA" id="ARBA00022737"/>
    </source>
</evidence>
<reference evidence="4" key="1">
    <citation type="journal article" date="2020" name="Nature">
        <title>Giant virus diversity and host interactions through global metagenomics.</title>
        <authorList>
            <person name="Schulz F."/>
            <person name="Roux S."/>
            <person name="Paez-Espino D."/>
            <person name="Jungbluth S."/>
            <person name="Walsh D.A."/>
            <person name="Denef V.J."/>
            <person name="McMahon K.D."/>
            <person name="Konstantinidis K.T."/>
            <person name="Eloe-Fadrosh E.A."/>
            <person name="Kyrpides N.C."/>
            <person name="Woyke T."/>
        </authorList>
    </citation>
    <scope>NUCLEOTIDE SEQUENCE</scope>
    <source>
        <strain evidence="4">GVMAG-S-1035124-57</strain>
    </source>
</reference>
<dbReference type="PANTHER" id="PTHR46652">
    <property type="entry name" value="LEUCINE-RICH REPEAT AND IQ DOMAIN-CONTAINING PROTEIN 1-RELATED"/>
    <property type="match status" value="1"/>
</dbReference>
<dbReference type="EMBL" id="MN740631">
    <property type="protein sequence ID" value="QHU36815.1"/>
    <property type="molecule type" value="Genomic_DNA"/>
</dbReference>
<evidence type="ECO:0000313" key="4">
    <source>
        <dbReference type="EMBL" id="QHU36815.1"/>
    </source>
</evidence>
<dbReference type="InterPro" id="IPR032675">
    <property type="entry name" value="LRR_dom_sf"/>
</dbReference>
<dbReference type="Pfam" id="PF13855">
    <property type="entry name" value="LRR_8"/>
    <property type="match status" value="1"/>
</dbReference>
<proteinExistence type="predicted"/>
<evidence type="ECO:0000256" key="1">
    <source>
        <dbReference type="ARBA" id="ARBA00022614"/>
    </source>
</evidence>
<dbReference type="InterPro" id="IPR050836">
    <property type="entry name" value="SDS22/Internalin_LRR"/>
</dbReference>
<organism evidence="4">
    <name type="scientific">viral metagenome</name>
    <dbReference type="NCBI Taxonomy" id="1070528"/>
    <lineage>
        <taxon>unclassified sequences</taxon>
        <taxon>metagenomes</taxon>
        <taxon>organismal metagenomes</taxon>
    </lineage>
</organism>
<evidence type="ECO:0000256" key="3">
    <source>
        <dbReference type="SAM" id="MobiDB-lite"/>
    </source>
</evidence>
<dbReference type="PANTHER" id="PTHR46652:SF3">
    <property type="entry name" value="LEUCINE-RICH REPEAT-CONTAINING PROTEIN 9"/>
    <property type="match status" value="1"/>
</dbReference>
<name>A0A6C0M3L0_9ZZZZ</name>
<dbReference type="Pfam" id="PF12799">
    <property type="entry name" value="LRR_4"/>
    <property type="match status" value="1"/>
</dbReference>
<accession>A0A6C0M3L0</accession>
<feature type="region of interest" description="Disordered" evidence="3">
    <location>
        <begin position="328"/>
        <end position="348"/>
    </location>
</feature>
<dbReference type="Gene3D" id="3.80.10.10">
    <property type="entry name" value="Ribonuclease Inhibitor"/>
    <property type="match status" value="1"/>
</dbReference>
<dbReference type="SUPFAM" id="SSF52075">
    <property type="entry name" value="Outer arm dynein light chain 1"/>
    <property type="match status" value="1"/>
</dbReference>